<dbReference type="EMBL" id="CM035413">
    <property type="protein sequence ID" value="KAH7430723.1"/>
    <property type="molecule type" value="Genomic_DNA"/>
</dbReference>
<organism evidence="2 3">
    <name type="scientific">Ceratopteris richardii</name>
    <name type="common">Triangle waterfern</name>
    <dbReference type="NCBI Taxonomy" id="49495"/>
    <lineage>
        <taxon>Eukaryota</taxon>
        <taxon>Viridiplantae</taxon>
        <taxon>Streptophyta</taxon>
        <taxon>Embryophyta</taxon>
        <taxon>Tracheophyta</taxon>
        <taxon>Polypodiopsida</taxon>
        <taxon>Polypodiidae</taxon>
        <taxon>Polypodiales</taxon>
        <taxon>Pteridineae</taxon>
        <taxon>Pteridaceae</taxon>
        <taxon>Parkerioideae</taxon>
        <taxon>Ceratopteris</taxon>
    </lineage>
</organism>
<dbReference type="AlphaFoldDB" id="A0A8T2UAB0"/>
<dbReference type="PANTHER" id="PTHR12482:SF4">
    <property type="entry name" value="ALPHA_BETA-HYDROLASES SUPERFAMILY PROTEIN"/>
    <property type="match status" value="1"/>
</dbReference>
<feature type="domain" description="DUF676" evidence="1">
    <location>
        <begin position="6"/>
        <end position="88"/>
    </location>
</feature>
<evidence type="ECO:0000313" key="2">
    <source>
        <dbReference type="EMBL" id="KAH7430723.1"/>
    </source>
</evidence>
<reference evidence="2" key="1">
    <citation type="submission" date="2021-08" db="EMBL/GenBank/DDBJ databases">
        <title>WGS assembly of Ceratopteris richardii.</title>
        <authorList>
            <person name="Marchant D.B."/>
            <person name="Chen G."/>
            <person name="Jenkins J."/>
            <person name="Shu S."/>
            <person name="Leebens-Mack J."/>
            <person name="Grimwood J."/>
            <person name="Schmutz J."/>
            <person name="Soltis P."/>
            <person name="Soltis D."/>
            <person name="Chen Z.-H."/>
        </authorList>
    </citation>
    <scope>NUCLEOTIDE SEQUENCE</scope>
    <source>
        <strain evidence="2">Whitten #5841</strain>
        <tissue evidence="2">Leaf</tissue>
    </source>
</reference>
<protein>
    <recommendedName>
        <fullName evidence="1">DUF676 domain-containing protein</fullName>
    </recommendedName>
</protein>
<dbReference type="InterPro" id="IPR007751">
    <property type="entry name" value="DUF676_lipase-like"/>
</dbReference>
<dbReference type="Pfam" id="PF05057">
    <property type="entry name" value="DUF676"/>
    <property type="match status" value="1"/>
</dbReference>
<dbReference type="OrthoDB" id="273452at2759"/>
<proteinExistence type="predicted"/>
<dbReference type="Proteomes" id="UP000825935">
    <property type="component" value="Chromosome 8"/>
</dbReference>
<keyword evidence="3" id="KW-1185">Reference proteome</keyword>
<comment type="caution">
    <text evidence="2">The sequence shown here is derived from an EMBL/GenBank/DDBJ whole genome shotgun (WGS) entry which is preliminary data.</text>
</comment>
<evidence type="ECO:0000313" key="3">
    <source>
        <dbReference type="Proteomes" id="UP000825935"/>
    </source>
</evidence>
<dbReference type="InterPro" id="IPR044294">
    <property type="entry name" value="Lipase-like"/>
</dbReference>
<gene>
    <name evidence="2" type="ORF">KP509_08G011600</name>
</gene>
<accession>A0A8T2UAB0</accession>
<sequence length="190" mass="21768">MYAYFEGQLPFVAGLPFLEKLAMSCAHWLVGKTGKHLFLTDGDESQAPLLQQMVKDCAEGQFLSALGSFERRVAYANVSFDHMVGWRTATFRRMNENYEIEQNAVDIKYPHIVNVEHLPPETEPAEGPDFDPVAEEMISGLRQLSWQRVSVRFSNIFQNINVHSRIQVKSYWIHSDGADVIEHIIDNLRL</sequence>
<dbReference type="PANTHER" id="PTHR12482">
    <property type="entry name" value="LIPASE ROG1-RELATED-RELATED"/>
    <property type="match status" value="1"/>
</dbReference>
<evidence type="ECO:0000259" key="1">
    <source>
        <dbReference type="Pfam" id="PF05057"/>
    </source>
</evidence>
<name>A0A8T2UAB0_CERRI</name>